<evidence type="ECO:0000256" key="7">
    <source>
        <dbReference type="SAM" id="MobiDB-lite"/>
    </source>
</evidence>
<dbReference type="GeneTree" id="ENSGT00940000155145"/>
<dbReference type="GO" id="GO:0016263">
    <property type="term" value="F:glycoprotein-N-acetylgalactosamine 3-beta-galactosyltransferase activity"/>
    <property type="evidence" value="ECO:0007669"/>
    <property type="project" value="TreeGrafter"/>
</dbReference>
<accession>A0A8C2YFZ9</accession>
<feature type="transmembrane region" description="Helical" evidence="8">
    <location>
        <begin position="122"/>
        <end position="142"/>
    </location>
</feature>
<dbReference type="InterPro" id="IPR026050">
    <property type="entry name" value="C1GALT1/C1GALT1_chp1"/>
</dbReference>
<keyword evidence="5 8" id="KW-1133">Transmembrane helix</keyword>
<dbReference type="PANTHER" id="PTHR23033">
    <property type="entry name" value="BETA1,3-GALACTOSYLTRANSFERASE"/>
    <property type="match status" value="1"/>
</dbReference>
<proteinExistence type="inferred from homology"/>
<keyword evidence="6 8" id="KW-0472">Membrane</keyword>
<dbReference type="Proteomes" id="UP000694412">
    <property type="component" value="Chromosome 4"/>
</dbReference>
<sequence>MSRCKPQALLNPSPPPRSPKQLHLSGTQSGKRTDALKTSALGKQWVSDCNKLKGDTGGSATARRGTDSNGGNRGEPGAEDPRGTSAGSRNTRRKGRDAAGAGVLALCGSAGAGAMLSESSSFMKGVLLGGVFCVVVTLLGHVKIGHGSRAQHHEHHHIQAPNKEEVLNLSEDERLELSQSIRVYCIVLVKPKDIGHWAAVKDTWSKHCDKAEFYSSENVKVFNAVVLNTSDMWTMMRKAYKITYERYKEEFNWFFLAYPTTFAIIENLKYFLLKKDPAQPFYIGHTMKSGDLEYVDGEGGIVLSIESLRRLSRVFEDSDKCPEQGGMIWKLSEDKQLAVCLKYTGVIAENAEDSEGKDVFNTKSVNALIKEAMASRPEQVVDGCCSDMAITFNGLSPNHMHVMMYGVYRLRPYGHTYSDALVFLPPAGSDND</sequence>
<evidence type="ECO:0000256" key="4">
    <source>
        <dbReference type="ARBA" id="ARBA00022968"/>
    </source>
</evidence>
<evidence type="ECO:0000313" key="9">
    <source>
        <dbReference type="Ensembl" id="ENSCJPP00005023774.1"/>
    </source>
</evidence>
<evidence type="ECO:0000256" key="5">
    <source>
        <dbReference type="ARBA" id="ARBA00022989"/>
    </source>
</evidence>
<evidence type="ECO:0000256" key="6">
    <source>
        <dbReference type="ARBA" id="ARBA00023136"/>
    </source>
</evidence>
<evidence type="ECO:0000256" key="3">
    <source>
        <dbReference type="ARBA" id="ARBA00022692"/>
    </source>
</evidence>
<feature type="transmembrane region" description="Helical" evidence="8">
    <location>
        <begin position="98"/>
        <end position="116"/>
    </location>
</feature>
<evidence type="ECO:0000256" key="8">
    <source>
        <dbReference type="SAM" id="Phobius"/>
    </source>
</evidence>
<evidence type="ECO:0000256" key="1">
    <source>
        <dbReference type="ARBA" id="ARBA00004606"/>
    </source>
</evidence>
<dbReference type="GO" id="GO:0030168">
    <property type="term" value="P:platelet activation"/>
    <property type="evidence" value="ECO:0007669"/>
    <property type="project" value="Ensembl"/>
</dbReference>
<comment type="subcellular location">
    <subcellularLocation>
        <location evidence="1">Membrane</location>
        <topology evidence="1">Single-pass type II membrane protein</topology>
    </subcellularLocation>
</comment>
<evidence type="ECO:0000313" key="10">
    <source>
        <dbReference type="Proteomes" id="UP000694412"/>
    </source>
</evidence>
<reference evidence="9" key="3">
    <citation type="submission" date="2025-09" db="UniProtKB">
        <authorList>
            <consortium name="Ensembl"/>
        </authorList>
    </citation>
    <scope>IDENTIFICATION</scope>
</reference>
<keyword evidence="4" id="KW-0735">Signal-anchor</keyword>
<comment type="similarity">
    <text evidence="2">Belongs to the glycosyltransferase 31 family. Beta3-Gal-T subfamily.</text>
</comment>
<keyword evidence="10" id="KW-1185">Reference proteome</keyword>
<evidence type="ECO:0008006" key="11">
    <source>
        <dbReference type="Google" id="ProtNLM"/>
    </source>
</evidence>
<evidence type="ECO:0000256" key="2">
    <source>
        <dbReference type="ARBA" id="ARBA00006462"/>
    </source>
</evidence>
<feature type="region of interest" description="Disordered" evidence="7">
    <location>
        <begin position="1"/>
        <end position="97"/>
    </location>
</feature>
<dbReference type="AlphaFoldDB" id="A0A8C2YFZ9"/>
<dbReference type="Gene3D" id="3.90.550.50">
    <property type="match status" value="1"/>
</dbReference>
<dbReference type="PANTHER" id="PTHR23033:SF2">
    <property type="entry name" value="C1GALT1-SPECIFIC CHAPERONE 1"/>
    <property type="match status" value="1"/>
</dbReference>
<dbReference type="Ensembl" id="ENSCJPT00005032506.1">
    <property type="protein sequence ID" value="ENSCJPP00005023774.1"/>
    <property type="gene ID" value="ENSCJPG00005018790.1"/>
</dbReference>
<name>A0A8C2YFZ9_COTJA</name>
<reference evidence="9" key="2">
    <citation type="submission" date="2025-08" db="UniProtKB">
        <authorList>
            <consortium name="Ensembl"/>
        </authorList>
    </citation>
    <scope>IDENTIFICATION</scope>
</reference>
<keyword evidence="3 8" id="KW-0812">Transmembrane</keyword>
<dbReference type="FunFam" id="3.90.550.50:FF:000016">
    <property type="entry name" value="C1GALT1-specific chaperone 1"/>
    <property type="match status" value="1"/>
</dbReference>
<dbReference type="GO" id="GO:0006493">
    <property type="term" value="P:protein O-linked glycosylation"/>
    <property type="evidence" value="ECO:0007669"/>
    <property type="project" value="Ensembl"/>
</dbReference>
<dbReference type="GO" id="GO:0036344">
    <property type="term" value="P:platelet morphogenesis"/>
    <property type="evidence" value="ECO:0007669"/>
    <property type="project" value="Ensembl"/>
</dbReference>
<dbReference type="GO" id="GO:0016020">
    <property type="term" value="C:membrane"/>
    <property type="evidence" value="ECO:0007669"/>
    <property type="project" value="UniProtKB-SubCell"/>
</dbReference>
<reference evidence="9" key="1">
    <citation type="submission" date="2015-11" db="EMBL/GenBank/DDBJ databases">
        <authorList>
            <consortium name="International Coturnix japonica Genome Analysis Consortium"/>
            <person name="Warren W."/>
            <person name="Burt D.W."/>
            <person name="Antin P.B."/>
            <person name="Lanford R."/>
            <person name="Gros J."/>
            <person name="Wilson R.K."/>
        </authorList>
    </citation>
    <scope>NUCLEOTIDE SEQUENCE [LARGE SCALE GENOMIC DNA]</scope>
</reference>
<protein>
    <recommendedName>
        <fullName evidence="11">C1GALT1-specific chaperone 1</fullName>
    </recommendedName>
</protein>
<organism evidence="9 10">
    <name type="scientific">Coturnix japonica</name>
    <name type="common">Japanese quail</name>
    <name type="synonym">Coturnix coturnix japonica</name>
    <dbReference type="NCBI Taxonomy" id="93934"/>
    <lineage>
        <taxon>Eukaryota</taxon>
        <taxon>Metazoa</taxon>
        <taxon>Chordata</taxon>
        <taxon>Craniata</taxon>
        <taxon>Vertebrata</taxon>
        <taxon>Euteleostomi</taxon>
        <taxon>Archelosauria</taxon>
        <taxon>Archosauria</taxon>
        <taxon>Dinosauria</taxon>
        <taxon>Saurischia</taxon>
        <taxon>Theropoda</taxon>
        <taxon>Coelurosauria</taxon>
        <taxon>Aves</taxon>
        <taxon>Neognathae</taxon>
        <taxon>Galloanserae</taxon>
        <taxon>Galliformes</taxon>
        <taxon>Phasianidae</taxon>
        <taxon>Perdicinae</taxon>
        <taxon>Coturnix</taxon>
    </lineage>
</organism>